<evidence type="ECO:0000259" key="2">
    <source>
        <dbReference type="Pfam" id="PF13632"/>
    </source>
</evidence>
<dbReference type="GO" id="GO:0005737">
    <property type="term" value="C:cytoplasm"/>
    <property type="evidence" value="ECO:0007669"/>
    <property type="project" value="TreeGrafter"/>
</dbReference>
<feature type="transmembrane region" description="Helical" evidence="1">
    <location>
        <begin position="267"/>
        <end position="297"/>
    </location>
</feature>
<evidence type="ECO:0000256" key="1">
    <source>
        <dbReference type="SAM" id="Phobius"/>
    </source>
</evidence>
<dbReference type="InterPro" id="IPR001173">
    <property type="entry name" value="Glyco_trans_2-like"/>
</dbReference>
<protein>
    <submittedName>
        <fullName evidence="3">Egghead-like protein</fullName>
    </submittedName>
</protein>
<dbReference type="eggNOG" id="arCOG03664">
    <property type="taxonomic scope" value="Archaea"/>
</dbReference>
<feature type="domain" description="Glycosyltransferase 2-like" evidence="2">
    <location>
        <begin position="112"/>
        <end position="287"/>
    </location>
</feature>
<keyword evidence="1" id="KW-1133">Transmembrane helix</keyword>
<dbReference type="HOGENOM" id="CLU_759923_0_0_2"/>
<keyword evidence="1" id="KW-0472">Membrane</keyword>
<feature type="transmembrane region" description="Helical" evidence="1">
    <location>
        <begin position="309"/>
        <end position="329"/>
    </location>
</feature>
<dbReference type="Pfam" id="PF13632">
    <property type="entry name" value="Glyco_trans_2_3"/>
    <property type="match status" value="1"/>
</dbReference>
<dbReference type="RefSeq" id="WP_012350330.1">
    <property type="nucleotide sequence ID" value="NC_010525.1"/>
</dbReference>
<sequence length="341" mass="38504">MFELTYIVLNAVGGIYLFILALGAARRPGGRRAEPVDNYLVVVVTVGDGRVLPALRETVAQLERLGLRYVVVSSKPVGVRNVLVVPREEDGTKYRAIRWFVLNYARPDTWYIFLDDDSYPLDREFLRDIAYYGARGYVAGNGVIVPRPGRSRLAYALDWVRHFDDLTRYRFALEVLRRPIFGMHGELLIVRGDVLREIWPAMGDTVTEDFRFAMELLRRRYKTFQTRTRVSIKSPNSLLDFARQRARWASALGEAVRYRNPIPPASAAVAALLAAAGPLTALYGPTLATAVAALYAAVYIYGSLRARRYIVDVLLASTLELLAMAAGVIHRQRRFYVIDKT</sequence>
<feature type="transmembrane region" description="Helical" evidence="1">
    <location>
        <begin position="6"/>
        <end position="25"/>
    </location>
</feature>
<dbReference type="PANTHER" id="PTHR16779:SF1">
    <property type="entry name" value="BETA-1,4-MANNOSYLTRANSFERASE EGH"/>
    <property type="match status" value="1"/>
</dbReference>
<dbReference type="InterPro" id="IPR027389">
    <property type="entry name" value="B_mannosylTrfase_Bre-3/Egh"/>
</dbReference>
<name>B1YDP7_PYRNV</name>
<dbReference type="InterPro" id="IPR029044">
    <property type="entry name" value="Nucleotide-diphossugar_trans"/>
</dbReference>
<dbReference type="SUPFAM" id="SSF53448">
    <property type="entry name" value="Nucleotide-diphospho-sugar transferases"/>
    <property type="match status" value="1"/>
</dbReference>
<evidence type="ECO:0000313" key="4">
    <source>
        <dbReference type="Proteomes" id="UP000001694"/>
    </source>
</evidence>
<dbReference type="GO" id="GO:0019187">
    <property type="term" value="F:beta-1,4-mannosyltransferase activity"/>
    <property type="evidence" value="ECO:0007669"/>
    <property type="project" value="InterPro"/>
</dbReference>
<dbReference type="Proteomes" id="UP000001694">
    <property type="component" value="Chromosome"/>
</dbReference>
<reference evidence="3" key="1">
    <citation type="submission" date="2008-03" db="EMBL/GenBank/DDBJ databases">
        <title>Complete sequence of Thermoproteus neutrophilus V24Sta.</title>
        <authorList>
            <consortium name="US DOE Joint Genome Institute"/>
            <person name="Copeland A."/>
            <person name="Lucas S."/>
            <person name="Lapidus A."/>
            <person name="Glavina del Rio T."/>
            <person name="Dalin E."/>
            <person name="Tice H."/>
            <person name="Bruce D."/>
            <person name="Goodwin L."/>
            <person name="Pitluck S."/>
            <person name="Sims D."/>
            <person name="Brettin T."/>
            <person name="Detter J.C."/>
            <person name="Han C."/>
            <person name="Kuske C.R."/>
            <person name="Schmutz J."/>
            <person name="Larimer F."/>
            <person name="Land M."/>
            <person name="Hauser L."/>
            <person name="Kyrpides N."/>
            <person name="Mikhailova N."/>
            <person name="Biddle J.F."/>
            <person name="Zhang Z."/>
            <person name="Fitz-Gibbon S.T."/>
            <person name="Lowe T.M."/>
            <person name="Saltikov C."/>
            <person name="House C.H."/>
            <person name="Richardson P."/>
        </authorList>
    </citation>
    <scope>NUCLEOTIDE SEQUENCE [LARGE SCALE GENOMIC DNA]</scope>
    <source>
        <strain evidence="3">V24Sta</strain>
    </source>
</reference>
<dbReference type="EMBL" id="CP001014">
    <property type="protein sequence ID" value="ACB39910.1"/>
    <property type="molecule type" value="Genomic_DNA"/>
</dbReference>
<gene>
    <name evidence="3" type="ordered locus">Tneu_0975</name>
</gene>
<dbReference type="AlphaFoldDB" id="B1YDP7"/>
<evidence type="ECO:0000313" key="3">
    <source>
        <dbReference type="EMBL" id="ACB39910.1"/>
    </source>
</evidence>
<keyword evidence="4" id="KW-1185">Reference proteome</keyword>
<dbReference type="STRING" id="444157.Tneu_0975"/>
<dbReference type="PANTHER" id="PTHR16779">
    <property type="entry name" value="BETA-1,4-MANNOSYLTRANSFERASE EGH"/>
    <property type="match status" value="1"/>
</dbReference>
<accession>B1YDP7</accession>
<dbReference type="GeneID" id="6164289"/>
<dbReference type="OrthoDB" id="55818at2157"/>
<organism evidence="3 4">
    <name type="scientific">Pyrobaculum neutrophilum (strain DSM 2338 / JCM 9278 / NBRC 100436 / V24Sta)</name>
    <name type="common">Thermoproteus neutrophilus</name>
    <dbReference type="NCBI Taxonomy" id="444157"/>
    <lineage>
        <taxon>Archaea</taxon>
        <taxon>Thermoproteota</taxon>
        <taxon>Thermoprotei</taxon>
        <taxon>Thermoproteales</taxon>
        <taxon>Thermoproteaceae</taxon>
        <taxon>Pyrobaculum</taxon>
    </lineage>
</organism>
<proteinExistence type="predicted"/>
<dbReference type="KEGG" id="tne:Tneu_0975"/>
<keyword evidence="1" id="KW-0812">Transmembrane</keyword>